<accession>A0A3E0G5T4</accession>
<evidence type="ECO:0000313" key="3">
    <source>
        <dbReference type="Proteomes" id="UP000256269"/>
    </source>
</evidence>
<dbReference type="Proteomes" id="UP000256269">
    <property type="component" value="Unassembled WGS sequence"/>
</dbReference>
<proteinExistence type="predicted"/>
<comment type="caution">
    <text evidence="2">The sequence shown here is derived from an EMBL/GenBank/DDBJ whole genome shotgun (WGS) entry which is preliminary data.</text>
</comment>
<feature type="region of interest" description="Disordered" evidence="1">
    <location>
        <begin position="1"/>
        <end position="20"/>
    </location>
</feature>
<name>A0A3E0G5T4_9PSEU</name>
<organism evidence="2 3">
    <name type="scientific">Kutzneria buriramensis</name>
    <dbReference type="NCBI Taxonomy" id="1045776"/>
    <lineage>
        <taxon>Bacteria</taxon>
        <taxon>Bacillati</taxon>
        <taxon>Actinomycetota</taxon>
        <taxon>Actinomycetes</taxon>
        <taxon>Pseudonocardiales</taxon>
        <taxon>Pseudonocardiaceae</taxon>
        <taxon>Kutzneria</taxon>
    </lineage>
</organism>
<protein>
    <submittedName>
        <fullName evidence="2">Uncharacterized protein</fullName>
    </submittedName>
</protein>
<sequence>MHHTNVNLPGPAAGGELVGEDQALVARASGGGSR</sequence>
<keyword evidence="3" id="KW-1185">Reference proteome</keyword>
<evidence type="ECO:0000313" key="2">
    <source>
        <dbReference type="EMBL" id="REH18267.1"/>
    </source>
</evidence>
<dbReference type="EMBL" id="QUNO01000036">
    <property type="protein sequence ID" value="REH18267.1"/>
    <property type="molecule type" value="Genomic_DNA"/>
</dbReference>
<evidence type="ECO:0000256" key="1">
    <source>
        <dbReference type="SAM" id="MobiDB-lite"/>
    </source>
</evidence>
<gene>
    <name evidence="2" type="ORF">BCF44_13622</name>
</gene>
<reference evidence="2 3" key="1">
    <citation type="submission" date="2018-08" db="EMBL/GenBank/DDBJ databases">
        <title>Genomic Encyclopedia of Archaeal and Bacterial Type Strains, Phase II (KMG-II): from individual species to whole genera.</title>
        <authorList>
            <person name="Goeker M."/>
        </authorList>
    </citation>
    <scope>NUCLEOTIDE SEQUENCE [LARGE SCALE GENOMIC DNA]</scope>
    <source>
        <strain evidence="2 3">DSM 45791</strain>
    </source>
</reference>
<dbReference type="AlphaFoldDB" id="A0A3E0G5T4"/>